<evidence type="ECO:0000259" key="2">
    <source>
        <dbReference type="PROSITE" id="PS50213"/>
    </source>
</evidence>
<dbReference type="InterPro" id="IPR036378">
    <property type="entry name" value="FAS1_dom_sf"/>
</dbReference>
<dbReference type="PANTHER" id="PTHR33985">
    <property type="entry name" value="OS02G0491300 PROTEIN-RELATED"/>
    <property type="match status" value="1"/>
</dbReference>
<comment type="similarity">
    <text evidence="1">Belongs to the fasciclin-like AGP family.</text>
</comment>
<proteinExistence type="inferred from homology"/>
<dbReference type="SMART" id="SM00554">
    <property type="entry name" value="FAS1"/>
    <property type="match status" value="1"/>
</dbReference>
<protein>
    <recommendedName>
        <fullName evidence="2">FAS1 domain-containing protein</fullName>
    </recommendedName>
</protein>
<feature type="domain" description="FAS1" evidence="2">
    <location>
        <begin position="1"/>
        <end position="143"/>
    </location>
</feature>
<gene>
    <name evidence="3" type="ORF">LITE_LOCUS45529</name>
</gene>
<dbReference type="Pfam" id="PF02469">
    <property type="entry name" value="Fasciclin"/>
    <property type="match status" value="1"/>
</dbReference>
<dbReference type="EMBL" id="CAMGYJ010000010">
    <property type="protein sequence ID" value="CAI0550386.1"/>
    <property type="molecule type" value="Genomic_DNA"/>
</dbReference>
<dbReference type="SUPFAM" id="SSF82153">
    <property type="entry name" value="FAS1 domain"/>
    <property type="match status" value="1"/>
</dbReference>
<dbReference type="PROSITE" id="PS50213">
    <property type="entry name" value="FAS1"/>
    <property type="match status" value="1"/>
</dbReference>
<evidence type="ECO:0000256" key="1">
    <source>
        <dbReference type="ARBA" id="ARBA00007843"/>
    </source>
</evidence>
<evidence type="ECO:0000313" key="3">
    <source>
        <dbReference type="EMBL" id="CAI0550386.1"/>
    </source>
</evidence>
<keyword evidence="4" id="KW-1185">Reference proteome</keyword>
<dbReference type="AlphaFoldDB" id="A0AAV0QZQ2"/>
<sequence length="153" mass="16741">MDSVGFRDLGYWPKIIRSLSSKGFVSFAIGLNSILDDYRHLNSVTVFSPPDFGSVASSSPMLGRIVRIHILPQRISYKELVVLPDKSPLKTLLPGQDLELKKAGKFTELNVTAARLRVNGVDIVAPEIFSSGKYVVHGISRVLDIADASKKSS</sequence>
<reference evidence="3" key="1">
    <citation type="submission" date="2022-08" db="EMBL/GenBank/DDBJ databases">
        <authorList>
            <person name="Gutierrez-Valencia J."/>
        </authorList>
    </citation>
    <scope>NUCLEOTIDE SEQUENCE</scope>
</reference>
<dbReference type="InterPro" id="IPR052806">
    <property type="entry name" value="Fasciclin-like_AGP"/>
</dbReference>
<evidence type="ECO:0000313" key="4">
    <source>
        <dbReference type="Proteomes" id="UP001154282"/>
    </source>
</evidence>
<dbReference type="PANTHER" id="PTHR33985:SF19">
    <property type="entry name" value="FASCICLIN-LIKE ARABINOGALACTAN PROTEIN 21"/>
    <property type="match status" value="1"/>
</dbReference>
<dbReference type="Proteomes" id="UP001154282">
    <property type="component" value="Unassembled WGS sequence"/>
</dbReference>
<organism evidence="3 4">
    <name type="scientific">Linum tenue</name>
    <dbReference type="NCBI Taxonomy" id="586396"/>
    <lineage>
        <taxon>Eukaryota</taxon>
        <taxon>Viridiplantae</taxon>
        <taxon>Streptophyta</taxon>
        <taxon>Embryophyta</taxon>
        <taxon>Tracheophyta</taxon>
        <taxon>Spermatophyta</taxon>
        <taxon>Magnoliopsida</taxon>
        <taxon>eudicotyledons</taxon>
        <taxon>Gunneridae</taxon>
        <taxon>Pentapetalae</taxon>
        <taxon>rosids</taxon>
        <taxon>fabids</taxon>
        <taxon>Malpighiales</taxon>
        <taxon>Linaceae</taxon>
        <taxon>Linum</taxon>
    </lineage>
</organism>
<dbReference type="Gene3D" id="2.30.180.10">
    <property type="entry name" value="FAS1 domain"/>
    <property type="match status" value="1"/>
</dbReference>
<name>A0AAV0QZQ2_9ROSI</name>
<dbReference type="InterPro" id="IPR000782">
    <property type="entry name" value="FAS1_domain"/>
</dbReference>
<comment type="caution">
    <text evidence="3">The sequence shown here is derived from an EMBL/GenBank/DDBJ whole genome shotgun (WGS) entry which is preliminary data.</text>
</comment>
<accession>A0AAV0QZQ2</accession>